<keyword evidence="2" id="KW-1185">Reference proteome</keyword>
<comment type="caution">
    <text evidence="1">The sequence shown here is derived from an EMBL/GenBank/DDBJ whole genome shotgun (WGS) entry which is preliminary data.</text>
</comment>
<evidence type="ECO:0000313" key="2">
    <source>
        <dbReference type="Proteomes" id="UP000749559"/>
    </source>
</evidence>
<sequence>MMVGYARSAPTTTVSPAYPWQKPVACINCQGGSGGDGWEGVTPSPSDRAHEYHVISALAQNIKTNLTTVINDLYLGKGLIANSDKEELDKYSYPAFGEFPTLPSLPTNDVSISLKRAYGDIQLVSSFVEQLRQEHDLQASVDTMSLEM</sequence>
<name>A0A8J1TYZ4_OWEFU</name>
<gene>
    <name evidence="1" type="ORF">OFUS_LOCUS12898</name>
</gene>
<evidence type="ECO:0000313" key="1">
    <source>
        <dbReference type="EMBL" id="CAH1787135.1"/>
    </source>
</evidence>
<accession>A0A8J1TYZ4</accession>
<feature type="non-terminal residue" evidence="1">
    <location>
        <position position="1"/>
    </location>
</feature>
<protein>
    <submittedName>
        <fullName evidence="1">Uncharacterized protein</fullName>
    </submittedName>
</protein>
<dbReference type="EMBL" id="CAIIXF020000006">
    <property type="protein sequence ID" value="CAH1787135.1"/>
    <property type="molecule type" value="Genomic_DNA"/>
</dbReference>
<dbReference type="AlphaFoldDB" id="A0A8J1TYZ4"/>
<organism evidence="1 2">
    <name type="scientific">Owenia fusiformis</name>
    <name type="common">Polychaete worm</name>
    <dbReference type="NCBI Taxonomy" id="6347"/>
    <lineage>
        <taxon>Eukaryota</taxon>
        <taxon>Metazoa</taxon>
        <taxon>Spiralia</taxon>
        <taxon>Lophotrochozoa</taxon>
        <taxon>Annelida</taxon>
        <taxon>Polychaeta</taxon>
        <taxon>Sedentaria</taxon>
        <taxon>Canalipalpata</taxon>
        <taxon>Sabellida</taxon>
        <taxon>Oweniida</taxon>
        <taxon>Oweniidae</taxon>
        <taxon>Owenia</taxon>
    </lineage>
</organism>
<proteinExistence type="predicted"/>
<reference evidence="1" key="1">
    <citation type="submission" date="2022-03" db="EMBL/GenBank/DDBJ databases">
        <authorList>
            <person name="Martin C."/>
        </authorList>
    </citation>
    <scope>NUCLEOTIDE SEQUENCE</scope>
</reference>
<dbReference type="Proteomes" id="UP000749559">
    <property type="component" value="Unassembled WGS sequence"/>
</dbReference>